<feature type="transmembrane region" description="Helical" evidence="1">
    <location>
        <begin position="36"/>
        <end position="69"/>
    </location>
</feature>
<dbReference type="Gene3D" id="1.10.1760.20">
    <property type="match status" value="1"/>
</dbReference>
<feature type="transmembrane region" description="Helical" evidence="1">
    <location>
        <begin position="147"/>
        <end position="168"/>
    </location>
</feature>
<dbReference type="OrthoDB" id="9809154at2"/>
<dbReference type="Pfam" id="PF12822">
    <property type="entry name" value="ECF_trnsprt"/>
    <property type="match status" value="1"/>
</dbReference>
<gene>
    <name evidence="2" type="ORF">SAMN05444401_1550</name>
</gene>
<keyword evidence="1" id="KW-0472">Membrane</keyword>
<proteinExistence type="predicted"/>
<evidence type="ECO:0000313" key="3">
    <source>
        <dbReference type="Proteomes" id="UP000184080"/>
    </source>
</evidence>
<keyword evidence="1" id="KW-0812">Transmembrane</keyword>
<feature type="transmembrane region" description="Helical" evidence="1">
    <location>
        <begin position="81"/>
        <end position="99"/>
    </location>
</feature>
<dbReference type="GO" id="GO:0022857">
    <property type="term" value="F:transmembrane transporter activity"/>
    <property type="evidence" value="ECO:0007669"/>
    <property type="project" value="InterPro"/>
</dbReference>
<feature type="transmembrane region" description="Helical" evidence="1">
    <location>
        <begin position="105"/>
        <end position="135"/>
    </location>
</feature>
<dbReference type="Proteomes" id="UP000184080">
    <property type="component" value="Unassembled WGS sequence"/>
</dbReference>
<accession>A0A1M6EEC4</accession>
<evidence type="ECO:0000313" key="2">
    <source>
        <dbReference type="EMBL" id="SHI83877.1"/>
    </source>
</evidence>
<evidence type="ECO:0008006" key="4">
    <source>
        <dbReference type="Google" id="ProtNLM"/>
    </source>
</evidence>
<dbReference type="RefSeq" id="WP_073005263.1">
    <property type="nucleotide sequence ID" value="NZ_FQZO01000002.1"/>
</dbReference>
<reference evidence="2 3" key="1">
    <citation type="submission" date="2016-11" db="EMBL/GenBank/DDBJ databases">
        <authorList>
            <person name="Jaros S."/>
            <person name="Januszkiewicz K."/>
            <person name="Wedrychowicz H."/>
        </authorList>
    </citation>
    <scope>NUCLEOTIDE SEQUENCE [LARGE SCALE GENOMIC DNA]</scope>
    <source>
        <strain evidence="2 3">DSM 21864</strain>
    </source>
</reference>
<keyword evidence="1" id="KW-1133">Transmembrane helix</keyword>
<evidence type="ECO:0000256" key="1">
    <source>
        <dbReference type="SAM" id="Phobius"/>
    </source>
</evidence>
<name>A0A1M6EEC4_9CLOT</name>
<protein>
    <recommendedName>
        <fullName evidence="4">ECF transporter S component</fullName>
    </recommendedName>
</protein>
<dbReference type="EMBL" id="FQZO01000002">
    <property type="protein sequence ID" value="SHI83877.1"/>
    <property type="molecule type" value="Genomic_DNA"/>
</dbReference>
<organism evidence="2 3">
    <name type="scientific">Clostridium amylolyticum</name>
    <dbReference type="NCBI Taxonomy" id="1121298"/>
    <lineage>
        <taxon>Bacteria</taxon>
        <taxon>Bacillati</taxon>
        <taxon>Bacillota</taxon>
        <taxon>Clostridia</taxon>
        <taxon>Eubacteriales</taxon>
        <taxon>Clostridiaceae</taxon>
        <taxon>Clostridium</taxon>
    </lineage>
</organism>
<dbReference type="AlphaFoldDB" id="A0A1M6EEC4"/>
<dbReference type="InterPro" id="IPR024529">
    <property type="entry name" value="ECF_trnsprt_substrate-spec"/>
</dbReference>
<keyword evidence="3" id="KW-1185">Reference proteome</keyword>
<dbReference type="STRING" id="1121298.SAMN05444401_1550"/>
<sequence>MKENYTKKIVLSALLLAIAVIAQSLGRIFPNISQVFVGSIVNAVLILTAYICGLPFSLLTSALTPLLAFLTGQLNPVLGPFVPFIAIGNMVLVTLFYFLKNRGEWGLYLGVLSGSLLKFAFLFFSATKLVFIFALPIPQKVAQKLTVAMGSIQLVTAIIGGSVALFIIKSLKIRKII</sequence>